<gene>
    <name evidence="2" type="ORF">HK100_006458</name>
</gene>
<evidence type="ECO:0000256" key="1">
    <source>
        <dbReference type="SAM" id="MobiDB-lite"/>
    </source>
</evidence>
<keyword evidence="3" id="KW-1185">Reference proteome</keyword>
<feature type="region of interest" description="Disordered" evidence="1">
    <location>
        <begin position="167"/>
        <end position="242"/>
    </location>
</feature>
<proteinExistence type="predicted"/>
<feature type="compositionally biased region" description="Basic residues" evidence="1">
    <location>
        <begin position="1"/>
        <end position="11"/>
    </location>
</feature>
<accession>A0AAD5XMZ3</accession>
<sequence length="242" mass="27162">MLKNRLYRKRSQPPQQCHYSVTPARQKKRRLVIESDSDDDAFENPPVSRIMQRSEMALSPSNSNSLNIQARNNLPIHFHQPSPKATSRRIAVRWLTWNHNRPNFNAPIMAKSNGFIVDTDANVEVMESAQTIFDDIPGAVAVKTKVQKATIHSYKRHSEVEIDEGLNAGNESEHDDNGESASSSSQIEYIPAPKRRRRRTVSGAPTIPAVVSDNEDNGHEMNIEISDSESSESGVEDIMKAF</sequence>
<evidence type="ECO:0000313" key="2">
    <source>
        <dbReference type="EMBL" id="KAJ3143163.1"/>
    </source>
</evidence>
<dbReference type="AlphaFoldDB" id="A0AAD5XMZ3"/>
<dbReference type="EMBL" id="JADGJH010000003">
    <property type="protein sequence ID" value="KAJ3143163.1"/>
    <property type="molecule type" value="Genomic_DNA"/>
</dbReference>
<dbReference type="Proteomes" id="UP001211907">
    <property type="component" value="Unassembled WGS sequence"/>
</dbReference>
<name>A0AAD5XMZ3_9FUNG</name>
<comment type="caution">
    <text evidence="2">The sequence shown here is derived from an EMBL/GenBank/DDBJ whole genome shotgun (WGS) entry which is preliminary data.</text>
</comment>
<feature type="region of interest" description="Disordered" evidence="1">
    <location>
        <begin position="1"/>
        <end position="27"/>
    </location>
</feature>
<organism evidence="2 3">
    <name type="scientific">Physocladia obscura</name>
    <dbReference type="NCBI Taxonomy" id="109957"/>
    <lineage>
        <taxon>Eukaryota</taxon>
        <taxon>Fungi</taxon>
        <taxon>Fungi incertae sedis</taxon>
        <taxon>Chytridiomycota</taxon>
        <taxon>Chytridiomycota incertae sedis</taxon>
        <taxon>Chytridiomycetes</taxon>
        <taxon>Chytridiales</taxon>
        <taxon>Chytriomycetaceae</taxon>
        <taxon>Physocladia</taxon>
    </lineage>
</organism>
<evidence type="ECO:0000313" key="3">
    <source>
        <dbReference type="Proteomes" id="UP001211907"/>
    </source>
</evidence>
<reference evidence="2" key="1">
    <citation type="submission" date="2020-05" db="EMBL/GenBank/DDBJ databases">
        <title>Phylogenomic resolution of chytrid fungi.</title>
        <authorList>
            <person name="Stajich J.E."/>
            <person name="Amses K."/>
            <person name="Simmons R."/>
            <person name="Seto K."/>
            <person name="Myers J."/>
            <person name="Bonds A."/>
            <person name="Quandt C.A."/>
            <person name="Barry K."/>
            <person name="Liu P."/>
            <person name="Grigoriev I."/>
            <person name="Longcore J.E."/>
            <person name="James T.Y."/>
        </authorList>
    </citation>
    <scope>NUCLEOTIDE SEQUENCE</scope>
    <source>
        <strain evidence="2">JEL0513</strain>
    </source>
</reference>
<protein>
    <submittedName>
        <fullName evidence="2">Uncharacterized protein</fullName>
    </submittedName>
</protein>